<keyword evidence="2" id="KW-1185">Reference proteome</keyword>
<gene>
    <name evidence="1" type="ORF">OP10G_2390</name>
</gene>
<proteinExistence type="predicted"/>
<accession>A0A068NQB2</accession>
<organism evidence="1 2">
    <name type="scientific">Fimbriimonas ginsengisoli Gsoil 348</name>
    <dbReference type="NCBI Taxonomy" id="661478"/>
    <lineage>
        <taxon>Bacteria</taxon>
        <taxon>Bacillati</taxon>
        <taxon>Armatimonadota</taxon>
        <taxon>Fimbriimonadia</taxon>
        <taxon>Fimbriimonadales</taxon>
        <taxon>Fimbriimonadaceae</taxon>
        <taxon>Fimbriimonas</taxon>
    </lineage>
</organism>
<dbReference type="AlphaFoldDB" id="A0A068NQB2"/>
<sequence length="143" mass="15351">MAYILHARTLPGEMPRMVWLEPTGEGDTVRITVANAMGMVATGTGRADELEALASGSGSCACSGDIWIERTDNAQSWNLAFIPSVGIGTIEVGSFDFACALQRVQFERMSLEAASAITDGPTRCTDLRLWENLVTSRGMAFDS</sequence>
<dbReference type="Proteomes" id="UP000027982">
    <property type="component" value="Chromosome"/>
</dbReference>
<dbReference type="RefSeq" id="WP_025225683.1">
    <property type="nucleotide sequence ID" value="NZ_CP007139.1"/>
</dbReference>
<reference evidence="1 2" key="1">
    <citation type="journal article" date="2014" name="PLoS ONE">
        <title>The first complete genome sequence of the class fimbriimonadia in the phylum armatimonadetes.</title>
        <authorList>
            <person name="Hu Z.Y."/>
            <person name="Wang Y.Z."/>
            <person name="Im W.T."/>
            <person name="Wang S.Y."/>
            <person name="Zhao G.P."/>
            <person name="Zheng H.J."/>
            <person name="Quan Z.X."/>
        </authorList>
    </citation>
    <scope>NUCLEOTIDE SEQUENCE [LARGE SCALE GENOMIC DNA]</scope>
    <source>
        <strain evidence="1">Gsoil 348</strain>
    </source>
</reference>
<dbReference type="KEGG" id="fgi:OP10G_2390"/>
<evidence type="ECO:0000313" key="1">
    <source>
        <dbReference type="EMBL" id="AIE85758.1"/>
    </source>
</evidence>
<dbReference type="HOGENOM" id="CLU_1803298_0_0_0"/>
<evidence type="ECO:0000313" key="2">
    <source>
        <dbReference type="Proteomes" id="UP000027982"/>
    </source>
</evidence>
<name>A0A068NQB2_FIMGI</name>
<dbReference type="EMBL" id="CP007139">
    <property type="protein sequence ID" value="AIE85758.1"/>
    <property type="molecule type" value="Genomic_DNA"/>
</dbReference>
<protein>
    <submittedName>
        <fullName evidence="1">Uncharacterized protein</fullName>
    </submittedName>
</protein>